<feature type="compositionally biased region" description="Basic and acidic residues" evidence="1">
    <location>
        <begin position="1"/>
        <end position="16"/>
    </location>
</feature>
<evidence type="ECO:0000313" key="2">
    <source>
        <dbReference type="EMBL" id="KAK9018479.1"/>
    </source>
</evidence>
<sequence length="105" mass="11242">MNEDVELHEPAQDEGYRVANDIPIVAQGDIHASTHDEEYEVVGANVSIPTAAPNNTDEVPKQPLISTPDSGRSSHSVSTPTSEHNGSPELSEEKVVATDRDVQIA</sequence>
<feature type="compositionally biased region" description="Polar residues" evidence="1">
    <location>
        <begin position="64"/>
        <end position="85"/>
    </location>
</feature>
<evidence type="ECO:0000256" key="1">
    <source>
        <dbReference type="SAM" id="MobiDB-lite"/>
    </source>
</evidence>
<proteinExistence type="predicted"/>
<feature type="compositionally biased region" description="Basic and acidic residues" evidence="1">
    <location>
        <begin position="91"/>
        <end position="105"/>
    </location>
</feature>
<organism evidence="2 3">
    <name type="scientific">Hibiscus sabdariffa</name>
    <name type="common">roselle</name>
    <dbReference type="NCBI Taxonomy" id="183260"/>
    <lineage>
        <taxon>Eukaryota</taxon>
        <taxon>Viridiplantae</taxon>
        <taxon>Streptophyta</taxon>
        <taxon>Embryophyta</taxon>
        <taxon>Tracheophyta</taxon>
        <taxon>Spermatophyta</taxon>
        <taxon>Magnoliopsida</taxon>
        <taxon>eudicotyledons</taxon>
        <taxon>Gunneridae</taxon>
        <taxon>Pentapetalae</taxon>
        <taxon>rosids</taxon>
        <taxon>malvids</taxon>
        <taxon>Malvales</taxon>
        <taxon>Malvaceae</taxon>
        <taxon>Malvoideae</taxon>
        <taxon>Hibiscus</taxon>
    </lineage>
</organism>
<accession>A0ABR2S012</accession>
<dbReference type="EMBL" id="JBBPBN010000019">
    <property type="protein sequence ID" value="KAK9018479.1"/>
    <property type="molecule type" value="Genomic_DNA"/>
</dbReference>
<evidence type="ECO:0000313" key="3">
    <source>
        <dbReference type="Proteomes" id="UP001396334"/>
    </source>
</evidence>
<keyword evidence="3" id="KW-1185">Reference proteome</keyword>
<protein>
    <submittedName>
        <fullName evidence="2">Uncharacterized protein</fullName>
    </submittedName>
</protein>
<dbReference type="Proteomes" id="UP001396334">
    <property type="component" value="Unassembled WGS sequence"/>
</dbReference>
<comment type="caution">
    <text evidence="2">The sequence shown here is derived from an EMBL/GenBank/DDBJ whole genome shotgun (WGS) entry which is preliminary data.</text>
</comment>
<reference evidence="2 3" key="1">
    <citation type="journal article" date="2024" name="G3 (Bethesda)">
        <title>Genome assembly of Hibiscus sabdariffa L. provides insights into metabolisms of medicinal natural products.</title>
        <authorList>
            <person name="Kim T."/>
        </authorList>
    </citation>
    <scope>NUCLEOTIDE SEQUENCE [LARGE SCALE GENOMIC DNA]</scope>
    <source>
        <strain evidence="2">TK-2024</strain>
        <tissue evidence="2">Old leaves</tissue>
    </source>
</reference>
<gene>
    <name evidence="2" type="ORF">V6N11_001453</name>
</gene>
<feature type="region of interest" description="Disordered" evidence="1">
    <location>
        <begin position="48"/>
        <end position="105"/>
    </location>
</feature>
<name>A0ABR2S012_9ROSI</name>
<feature type="region of interest" description="Disordered" evidence="1">
    <location>
        <begin position="1"/>
        <end position="20"/>
    </location>
</feature>